<dbReference type="eggNOG" id="KOG3098">
    <property type="taxonomic scope" value="Eukaryota"/>
</dbReference>
<feature type="transmembrane region" description="Helical" evidence="6">
    <location>
        <begin position="308"/>
        <end position="326"/>
    </location>
</feature>
<organism evidence="7 8">
    <name type="scientific">Capronia coronata CBS 617.96</name>
    <dbReference type="NCBI Taxonomy" id="1182541"/>
    <lineage>
        <taxon>Eukaryota</taxon>
        <taxon>Fungi</taxon>
        <taxon>Dikarya</taxon>
        <taxon>Ascomycota</taxon>
        <taxon>Pezizomycotina</taxon>
        <taxon>Eurotiomycetes</taxon>
        <taxon>Chaetothyriomycetidae</taxon>
        <taxon>Chaetothyriales</taxon>
        <taxon>Herpotrichiellaceae</taxon>
        <taxon>Capronia</taxon>
    </lineage>
</organism>
<sequence>MASRSESSGDVTPPLKEDDLAVSVLDPDQHDRKDEGLAGEYPQEKIRVPLFRSTRFQAAVIAGVFFCGPGMYSALNALGAGGLRSPHLVNITQSMSYGENVLFALLTGVVVNIFGERLTLSAGVAGFSIYGASLYCNNRYGKSSSWFLYFSAALQGVLTAILWVVQAAVMLAYPEPDFKGRFISIWYASIACGQAVGGIIALGFNARNAEAGSITPNSYIPLIAIAGLGPFIALLLSSPAKVVRRDGVRVTSNKQSNPWQEAKNVFSALKRREMVMLIPLFIFSQWFLSYNNNFTAIYHSVRGRSLSGFLSAVWGIAGTFSFGTFLDSKTGWGFAPTRAARLRLSFYVIYALYTMVWVWATVVQWYYSKTHPVGLDWTDGEFYASFMLLLFWAFVDHAFQTFMYATVGSLTDDVDELERYTGFLKAVNTGGAALGYAVQVEWSMMGSEALLLGLWVIQIWPTWLVIRRLTK</sequence>
<evidence type="ECO:0008006" key="9">
    <source>
        <dbReference type="Google" id="ProtNLM"/>
    </source>
</evidence>
<feature type="transmembrane region" description="Helical" evidence="6">
    <location>
        <begin position="185"/>
        <end position="206"/>
    </location>
</feature>
<dbReference type="Pfam" id="PF07690">
    <property type="entry name" value="MFS_1"/>
    <property type="match status" value="1"/>
</dbReference>
<dbReference type="EMBL" id="AMWN01000004">
    <property type="protein sequence ID" value="EXJ87998.1"/>
    <property type="molecule type" value="Genomic_DNA"/>
</dbReference>
<reference evidence="7 8" key="1">
    <citation type="submission" date="2013-03" db="EMBL/GenBank/DDBJ databases">
        <title>The Genome Sequence of Capronia coronata CBS 617.96.</title>
        <authorList>
            <consortium name="The Broad Institute Genomics Platform"/>
            <person name="Cuomo C."/>
            <person name="de Hoog S."/>
            <person name="Gorbushina A."/>
            <person name="Walker B."/>
            <person name="Young S.K."/>
            <person name="Zeng Q."/>
            <person name="Gargeya S."/>
            <person name="Fitzgerald M."/>
            <person name="Haas B."/>
            <person name="Abouelleil A."/>
            <person name="Allen A.W."/>
            <person name="Alvarado L."/>
            <person name="Arachchi H.M."/>
            <person name="Berlin A.M."/>
            <person name="Chapman S.B."/>
            <person name="Gainer-Dewar J."/>
            <person name="Goldberg J."/>
            <person name="Griggs A."/>
            <person name="Gujja S."/>
            <person name="Hansen M."/>
            <person name="Howarth C."/>
            <person name="Imamovic A."/>
            <person name="Ireland A."/>
            <person name="Larimer J."/>
            <person name="McCowan C."/>
            <person name="Murphy C."/>
            <person name="Pearson M."/>
            <person name="Poon T.W."/>
            <person name="Priest M."/>
            <person name="Roberts A."/>
            <person name="Saif S."/>
            <person name="Shea T."/>
            <person name="Sisk P."/>
            <person name="Sykes S."/>
            <person name="Wortman J."/>
            <person name="Nusbaum C."/>
            <person name="Birren B."/>
        </authorList>
    </citation>
    <scope>NUCLEOTIDE SEQUENCE [LARGE SCALE GENOMIC DNA]</scope>
    <source>
        <strain evidence="7 8">CBS 617.96</strain>
    </source>
</reference>
<keyword evidence="8" id="KW-1185">Reference proteome</keyword>
<comment type="caution">
    <text evidence="7">The sequence shown here is derived from an EMBL/GenBank/DDBJ whole genome shotgun (WGS) entry which is preliminary data.</text>
</comment>
<evidence type="ECO:0000256" key="2">
    <source>
        <dbReference type="ARBA" id="ARBA00022692"/>
    </source>
</evidence>
<feature type="region of interest" description="Disordered" evidence="5">
    <location>
        <begin position="1"/>
        <end position="38"/>
    </location>
</feature>
<dbReference type="HOGENOM" id="CLU_030884_2_0_1"/>
<evidence type="ECO:0000256" key="3">
    <source>
        <dbReference type="ARBA" id="ARBA00022989"/>
    </source>
</evidence>
<evidence type="ECO:0000313" key="7">
    <source>
        <dbReference type="EMBL" id="EXJ87998.1"/>
    </source>
</evidence>
<comment type="subcellular location">
    <subcellularLocation>
        <location evidence="1">Membrane</location>
        <topology evidence="1">Multi-pass membrane protein</topology>
    </subcellularLocation>
</comment>
<feature type="transmembrane region" description="Helical" evidence="6">
    <location>
        <begin position="56"/>
        <end position="75"/>
    </location>
</feature>
<dbReference type="OrthoDB" id="196103at2759"/>
<feature type="transmembrane region" description="Helical" evidence="6">
    <location>
        <begin position="382"/>
        <end position="399"/>
    </location>
</feature>
<evidence type="ECO:0000256" key="6">
    <source>
        <dbReference type="SAM" id="Phobius"/>
    </source>
</evidence>
<evidence type="ECO:0000313" key="8">
    <source>
        <dbReference type="Proteomes" id="UP000019484"/>
    </source>
</evidence>
<feature type="transmembrane region" description="Helical" evidence="6">
    <location>
        <begin position="95"/>
        <end position="115"/>
    </location>
</feature>
<feature type="compositionally biased region" description="Polar residues" evidence="5">
    <location>
        <begin position="1"/>
        <end position="10"/>
    </location>
</feature>
<keyword evidence="3 6" id="KW-1133">Transmembrane helix</keyword>
<dbReference type="GeneID" id="19159803"/>
<feature type="transmembrane region" description="Helical" evidence="6">
    <location>
        <begin position="449"/>
        <end position="466"/>
    </location>
</feature>
<feature type="transmembrane region" description="Helical" evidence="6">
    <location>
        <begin position="146"/>
        <end position="173"/>
    </location>
</feature>
<dbReference type="Proteomes" id="UP000019484">
    <property type="component" value="Unassembled WGS sequence"/>
</dbReference>
<proteinExistence type="predicted"/>
<dbReference type="PANTHER" id="PTHR23294">
    <property type="entry name" value="ET TRANSLATION PRODUCT-RELATED"/>
    <property type="match status" value="1"/>
</dbReference>
<dbReference type="GO" id="GO:0016020">
    <property type="term" value="C:membrane"/>
    <property type="evidence" value="ECO:0007669"/>
    <property type="project" value="UniProtKB-SubCell"/>
</dbReference>
<protein>
    <recommendedName>
        <fullName evidence="9">DUF895 domain membrane protein</fullName>
    </recommendedName>
</protein>
<feature type="compositionally biased region" description="Basic and acidic residues" evidence="5">
    <location>
        <begin position="27"/>
        <end position="38"/>
    </location>
</feature>
<evidence type="ECO:0000256" key="4">
    <source>
        <dbReference type="ARBA" id="ARBA00023136"/>
    </source>
</evidence>
<keyword evidence="4 6" id="KW-0472">Membrane</keyword>
<feature type="transmembrane region" description="Helical" evidence="6">
    <location>
        <begin position="218"/>
        <end position="236"/>
    </location>
</feature>
<feature type="transmembrane region" description="Helical" evidence="6">
    <location>
        <begin position="347"/>
        <end position="367"/>
    </location>
</feature>
<dbReference type="InterPro" id="IPR051617">
    <property type="entry name" value="UNC-93-like_regulator"/>
</dbReference>
<feature type="transmembrane region" description="Helical" evidence="6">
    <location>
        <begin position="273"/>
        <end position="288"/>
    </location>
</feature>
<keyword evidence="2 6" id="KW-0812">Transmembrane</keyword>
<accession>W9Y641</accession>
<dbReference type="PANTHER" id="PTHR23294:SF56">
    <property type="entry name" value="DUF895 DOMAIN MEMBRANE PROTEIN"/>
    <property type="match status" value="1"/>
</dbReference>
<gene>
    <name evidence="7" type="ORF">A1O1_04925</name>
</gene>
<dbReference type="GO" id="GO:0022857">
    <property type="term" value="F:transmembrane transporter activity"/>
    <property type="evidence" value="ECO:0007669"/>
    <property type="project" value="InterPro"/>
</dbReference>
<evidence type="ECO:0000256" key="5">
    <source>
        <dbReference type="SAM" id="MobiDB-lite"/>
    </source>
</evidence>
<dbReference type="InterPro" id="IPR011701">
    <property type="entry name" value="MFS"/>
</dbReference>
<dbReference type="AlphaFoldDB" id="W9Y641"/>
<dbReference type="Gene3D" id="1.20.1250.20">
    <property type="entry name" value="MFS general substrate transporter like domains"/>
    <property type="match status" value="1"/>
</dbReference>
<dbReference type="SUPFAM" id="SSF103473">
    <property type="entry name" value="MFS general substrate transporter"/>
    <property type="match status" value="1"/>
</dbReference>
<name>W9Y641_9EURO</name>
<evidence type="ECO:0000256" key="1">
    <source>
        <dbReference type="ARBA" id="ARBA00004141"/>
    </source>
</evidence>
<dbReference type="RefSeq" id="XP_007724004.1">
    <property type="nucleotide sequence ID" value="XM_007725814.1"/>
</dbReference>
<dbReference type="InterPro" id="IPR036259">
    <property type="entry name" value="MFS_trans_sf"/>
</dbReference>